<dbReference type="NCBIfam" id="NF006124">
    <property type="entry name" value="PRK08268.1"/>
    <property type="match status" value="1"/>
</dbReference>
<evidence type="ECO:0000256" key="3">
    <source>
        <dbReference type="ARBA" id="ARBA00023002"/>
    </source>
</evidence>
<keyword evidence="3" id="KW-0560">Oxidoreductase</keyword>
<dbReference type="RefSeq" id="WP_344902012.1">
    <property type="nucleotide sequence ID" value="NZ_BAABAS010000020.1"/>
</dbReference>
<organism evidence="6 7">
    <name type="scientific">Actinomadura meridiana</name>
    <dbReference type="NCBI Taxonomy" id="559626"/>
    <lineage>
        <taxon>Bacteria</taxon>
        <taxon>Bacillati</taxon>
        <taxon>Actinomycetota</taxon>
        <taxon>Actinomycetes</taxon>
        <taxon>Streptosporangiales</taxon>
        <taxon>Thermomonosporaceae</taxon>
        <taxon>Actinomadura</taxon>
    </lineage>
</organism>
<dbReference type="Pfam" id="PF00725">
    <property type="entry name" value="3HCDH"/>
    <property type="match status" value="2"/>
</dbReference>
<dbReference type="SUPFAM" id="SSF48179">
    <property type="entry name" value="6-phosphogluconate dehydrogenase C-terminal domain-like"/>
    <property type="match status" value="2"/>
</dbReference>
<dbReference type="InterPro" id="IPR013328">
    <property type="entry name" value="6PGD_dom2"/>
</dbReference>
<evidence type="ECO:0000313" key="7">
    <source>
        <dbReference type="Proteomes" id="UP001501710"/>
    </source>
</evidence>
<accession>A0ABP8CF06</accession>
<dbReference type="InterPro" id="IPR008927">
    <property type="entry name" value="6-PGluconate_DH-like_C_sf"/>
</dbReference>
<dbReference type="InterPro" id="IPR006108">
    <property type="entry name" value="3HC_DH_C"/>
</dbReference>
<feature type="domain" description="3-hydroxyacyl-CoA dehydrogenase C-terminal" evidence="4">
    <location>
        <begin position="192"/>
        <end position="289"/>
    </location>
</feature>
<dbReference type="Proteomes" id="UP001501710">
    <property type="component" value="Unassembled WGS sequence"/>
</dbReference>
<evidence type="ECO:0000259" key="4">
    <source>
        <dbReference type="Pfam" id="PF00725"/>
    </source>
</evidence>
<protein>
    <submittedName>
        <fullName evidence="6">3-hydroxyacyl-CoA dehydrogenase</fullName>
    </submittedName>
</protein>
<dbReference type="Pfam" id="PF02737">
    <property type="entry name" value="3HCDH_N"/>
    <property type="match status" value="1"/>
</dbReference>
<dbReference type="PANTHER" id="PTHR48075:SF5">
    <property type="entry name" value="3-HYDROXYBUTYRYL-COA DEHYDROGENASE"/>
    <property type="match status" value="1"/>
</dbReference>
<feature type="domain" description="3-hydroxyacyl-CoA dehydrogenase NAD binding" evidence="5">
    <location>
        <begin position="10"/>
        <end position="187"/>
    </location>
</feature>
<evidence type="ECO:0000259" key="5">
    <source>
        <dbReference type="Pfam" id="PF02737"/>
    </source>
</evidence>
<dbReference type="InterPro" id="IPR036291">
    <property type="entry name" value="NAD(P)-bd_dom_sf"/>
</dbReference>
<reference evidence="7" key="1">
    <citation type="journal article" date="2019" name="Int. J. Syst. Evol. Microbiol.">
        <title>The Global Catalogue of Microorganisms (GCM) 10K type strain sequencing project: providing services to taxonomists for standard genome sequencing and annotation.</title>
        <authorList>
            <consortium name="The Broad Institute Genomics Platform"/>
            <consortium name="The Broad Institute Genome Sequencing Center for Infectious Disease"/>
            <person name="Wu L."/>
            <person name="Ma J."/>
        </authorList>
    </citation>
    <scope>NUCLEOTIDE SEQUENCE [LARGE SCALE GENOMIC DNA]</scope>
    <source>
        <strain evidence="7">JCM 17440</strain>
    </source>
</reference>
<dbReference type="SUPFAM" id="SSF51735">
    <property type="entry name" value="NAD(P)-binding Rossmann-fold domains"/>
    <property type="match status" value="1"/>
</dbReference>
<proteinExistence type="inferred from homology"/>
<gene>
    <name evidence="6" type="ORF">GCM10022254_54730</name>
</gene>
<comment type="similarity">
    <text evidence="2">Belongs to the 3-hydroxyacyl-CoA dehydrogenase family.</text>
</comment>
<evidence type="ECO:0000313" key="6">
    <source>
        <dbReference type="EMBL" id="GAA4238503.1"/>
    </source>
</evidence>
<comment type="caution">
    <text evidence="6">The sequence shown here is derived from an EMBL/GenBank/DDBJ whole genome shotgun (WGS) entry which is preliminary data.</text>
</comment>
<dbReference type="InterPro" id="IPR006176">
    <property type="entry name" value="3-OHacyl-CoA_DH_NAD-bd"/>
</dbReference>
<dbReference type="EMBL" id="BAABAS010000020">
    <property type="protein sequence ID" value="GAA4238503.1"/>
    <property type="molecule type" value="Genomic_DNA"/>
</dbReference>
<dbReference type="PANTHER" id="PTHR48075">
    <property type="entry name" value="3-HYDROXYACYL-COA DEHYDROGENASE FAMILY PROTEIN"/>
    <property type="match status" value="1"/>
</dbReference>
<evidence type="ECO:0000256" key="2">
    <source>
        <dbReference type="ARBA" id="ARBA00009463"/>
    </source>
</evidence>
<keyword evidence="7" id="KW-1185">Reference proteome</keyword>
<dbReference type="Gene3D" id="3.40.50.720">
    <property type="entry name" value="NAD(P)-binding Rossmann-like Domain"/>
    <property type="match status" value="1"/>
</dbReference>
<dbReference type="Gene3D" id="1.10.1040.10">
    <property type="entry name" value="N-(1-d-carboxylethyl)-l-norvaline Dehydrogenase, domain 2"/>
    <property type="match status" value="2"/>
</dbReference>
<comment type="pathway">
    <text evidence="1">Lipid metabolism; butanoate metabolism.</text>
</comment>
<evidence type="ECO:0000256" key="1">
    <source>
        <dbReference type="ARBA" id="ARBA00005086"/>
    </source>
</evidence>
<feature type="domain" description="3-hydroxyacyl-CoA dehydrogenase C-terminal" evidence="4">
    <location>
        <begin position="414"/>
        <end position="495"/>
    </location>
</feature>
<name>A0ABP8CF06_9ACTN</name>
<sequence length="510" mass="54165">MERWTRQATTVRVIGAGAMGRGIAQLAAAGGLTVELADVRMDAVIGAVEYIGAMFDKLVSKGRMSEEDAEAAKARLRPVGEPLTPFQNCDLVVEAVREDLDTKRELFTALEKVCPKHTVLVTNTSSLPVMAIGAALKDPSRLAGLHFFNPVPLMRLVEVIPGARTAEWIPDALADLVRRLGHVPVFAPDAPGFLVNHAGRGLVTEALQILSEGAAEPADIDRIARDVLGLKMGPCELLDLTGLDVSQPVMESVWTGFYTEPRLRPSRVGRARLEAGLLGRKTGEGFYEYVDGAKQEPPEVTAPSVDARPVWVHGDVRDELGALLSSAGVEVESGETPSGDAVVLVAPFGRSTVEAAEGLPLERTLGVDPLGGFFTRLSLAVHPGLDKEVGRAGLAALVATGRPVTVVRDAPASVAQRLLAAIVNVGCGIAEQRLARPEDIDTAVRLGLGYPRGPLEWGEHVGATRVLEILRGLHASTGDPRYRPSVWLAERAALGLPLNETGTVPSDLMS</sequence>